<dbReference type="PANTHER" id="PTHR43335">
    <property type="entry name" value="ABC TRANSPORTER, ATP-BINDING PROTEIN"/>
    <property type="match status" value="1"/>
</dbReference>
<proteinExistence type="inferred from homology"/>
<dbReference type="Gene3D" id="3.40.50.300">
    <property type="entry name" value="P-loop containing nucleotide triphosphate hydrolases"/>
    <property type="match status" value="1"/>
</dbReference>
<dbReference type="InterPro" id="IPR003593">
    <property type="entry name" value="AAA+_ATPase"/>
</dbReference>
<dbReference type="SUPFAM" id="SSF52540">
    <property type="entry name" value="P-loop containing nucleoside triphosphate hydrolases"/>
    <property type="match status" value="1"/>
</dbReference>
<dbReference type="AlphaFoldDB" id="A0AAU7APM0"/>
<keyword evidence="3" id="KW-0547">Nucleotide-binding</keyword>
<dbReference type="PANTHER" id="PTHR43335:SF4">
    <property type="entry name" value="ABC TRANSPORTER, ATP-BINDING PROTEIN"/>
    <property type="match status" value="1"/>
</dbReference>
<accession>A0AAU7APM0</accession>
<dbReference type="InterPro" id="IPR003439">
    <property type="entry name" value="ABC_transporter-like_ATP-bd"/>
</dbReference>
<dbReference type="EMBL" id="CP114014">
    <property type="protein sequence ID" value="XAY03628.1"/>
    <property type="molecule type" value="Genomic_DNA"/>
</dbReference>
<evidence type="ECO:0000256" key="4">
    <source>
        <dbReference type="ARBA" id="ARBA00022840"/>
    </source>
</evidence>
<evidence type="ECO:0000313" key="6">
    <source>
        <dbReference type="EMBL" id="XAY03628.1"/>
    </source>
</evidence>
<dbReference type="GO" id="GO:0005524">
    <property type="term" value="F:ATP binding"/>
    <property type="evidence" value="ECO:0007669"/>
    <property type="project" value="UniProtKB-KW"/>
</dbReference>
<comment type="similarity">
    <text evidence="1">Belongs to the ABC transporter superfamily.</text>
</comment>
<evidence type="ECO:0000256" key="3">
    <source>
        <dbReference type="ARBA" id="ARBA00022741"/>
    </source>
</evidence>
<dbReference type="InterPro" id="IPR027417">
    <property type="entry name" value="P-loop_NTPase"/>
</dbReference>
<evidence type="ECO:0000256" key="1">
    <source>
        <dbReference type="ARBA" id="ARBA00005417"/>
    </source>
</evidence>
<name>A0AAU7APM0_9ACTN</name>
<reference evidence="6" key="1">
    <citation type="submission" date="2022-12" db="EMBL/GenBank/DDBJ databases">
        <title>Paraconexibacter alkalitolerans sp. nov. and Baekduia alba sp. nov., isolated from soil and emended description of the genera Paraconexibacter (Chun et al., 2020) and Baekduia (An et al., 2020).</title>
        <authorList>
            <person name="Vieira S."/>
            <person name="Huber K.J."/>
            <person name="Geppert A."/>
            <person name="Wolf J."/>
            <person name="Neumann-Schaal M."/>
            <person name="Muesken M."/>
            <person name="Overmann J."/>
        </authorList>
    </citation>
    <scope>NUCLEOTIDE SEQUENCE</scope>
    <source>
        <strain evidence="6">AEG42_29</strain>
    </source>
</reference>
<protein>
    <submittedName>
        <fullName evidence="6">Bacitracin transport ATP-binding protein BcrA</fullName>
    </submittedName>
</protein>
<dbReference type="KEGG" id="parq:DSM112329_00448"/>
<dbReference type="PROSITE" id="PS00211">
    <property type="entry name" value="ABC_TRANSPORTER_1"/>
    <property type="match status" value="1"/>
</dbReference>
<feature type="domain" description="ABC transporter" evidence="5">
    <location>
        <begin position="10"/>
        <end position="235"/>
    </location>
</feature>
<dbReference type="RefSeq" id="WP_354700184.1">
    <property type="nucleotide sequence ID" value="NZ_CP114014.1"/>
</dbReference>
<dbReference type="PROSITE" id="PS50893">
    <property type="entry name" value="ABC_TRANSPORTER_2"/>
    <property type="match status" value="1"/>
</dbReference>
<dbReference type="Pfam" id="PF00005">
    <property type="entry name" value="ABC_tran"/>
    <property type="match status" value="1"/>
</dbReference>
<evidence type="ECO:0000259" key="5">
    <source>
        <dbReference type="PROSITE" id="PS50893"/>
    </source>
</evidence>
<gene>
    <name evidence="6" type="primary">bcrA</name>
    <name evidence="6" type="ORF">DSM112329_00448</name>
</gene>
<keyword evidence="4 6" id="KW-0067">ATP-binding</keyword>
<organism evidence="6">
    <name type="scientific">Paraconexibacter sp. AEG42_29</name>
    <dbReference type="NCBI Taxonomy" id="2997339"/>
    <lineage>
        <taxon>Bacteria</taxon>
        <taxon>Bacillati</taxon>
        <taxon>Actinomycetota</taxon>
        <taxon>Thermoleophilia</taxon>
        <taxon>Solirubrobacterales</taxon>
        <taxon>Paraconexibacteraceae</taxon>
        <taxon>Paraconexibacter</taxon>
    </lineage>
</organism>
<sequence>MTASTSAPALVVEDLTKVYKGRTVVDKLSFEVLPGRVTGFVGPNGAGKTTSLLMILGLAEPAGGTALFDGRPYRQIERPLNAVGAVLEIAKGHPGRSGRDELRCQAATHDIPDSRVDELLDLVGLADAKGRRSAEYSLGMRQRLALAGAMLGDPPILILDEPLNGLDPQGIRWMRAFMADQAEAGRAILVSSHQLTELQQVAADMVVIDKGRMIAQGPITDLVSKSETGSWARCTDPEALERALADAGFAVLRQDGDGLRVTGASGVQIATVALEHGLLVTELYPLVANLEQTFFDLVDGKEGPA</sequence>
<evidence type="ECO:0000256" key="2">
    <source>
        <dbReference type="ARBA" id="ARBA00022448"/>
    </source>
</evidence>
<dbReference type="GO" id="GO:0016887">
    <property type="term" value="F:ATP hydrolysis activity"/>
    <property type="evidence" value="ECO:0007669"/>
    <property type="project" value="InterPro"/>
</dbReference>
<dbReference type="SMART" id="SM00382">
    <property type="entry name" value="AAA"/>
    <property type="match status" value="1"/>
</dbReference>
<dbReference type="InterPro" id="IPR017871">
    <property type="entry name" value="ABC_transporter-like_CS"/>
</dbReference>
<keyword evidence="2" id="KW-0813">Transport</keyword>